<evidence type="ECO:0000256" key="1">
    <source>
        <dbReference type="SAM" id="SignalP"/>
    </source>
</evidence>
<dbReference type="Pfam" id="PF22796">
    <property type="entry name" value="SlpA_N"/>
    <property type="match status" value="1"/>
</dbReference>
<dbReference type="Pfam" id="PF03217">
    <property type="entry name" value="SlpA"/>
    <property type="match status" value="2"/>
</dbReference>
<dbReference type="InterPro" id="IPR024968">
    <property type="entry name" value="SlpA_C_lactobacillus"/>
</dbReference>
<dbReference type="RefSeq" id="WP_123811673.1">
    <property type="nucleotide sequence ID" value="NZ_CP033426.1"/>
</dbReference>
<feature type="chain" id="PRO_5002763887" evidence="1">
    <location>
        <begin position="32"/>
        <end position="440"/>
    </location>
</feature>
<reference evidence="5" key="1">
    <citation type="submission" date="2005-02" db="EMBL/GenBank/DDBJ databases">
        <title>The genetic locus of S-layer protein in Lactobacillus crispatus.</title>
        <authorList>
            <person name="Arsenijevic S."/>
            <person name="Iannelli F."/>
            <person name="Giomarelli B."/>
            <person name="Pozzi G."/>
        </authorList>
    </citation>
    <scope>NUCLEOTIDE SEQUENCE</scope>
</reference>
<feature type="domain" description="S-layer protein C-terminal" evidence="2">
    <location>
        <begin position="374"/>
        <end position="438"/>
    </location>
</feature>
<gene>
    <name evidence="5" type="primary">slpB</name>
</gene>
<dbReference type="InterPro" id="IPR004903">
    <property type="entry name" value="S-layer_prot"/>
</dbReference>
<dbReference type="Pfam" id="PF22797">
    <property type="entry name" value="SlpA_D2"/>
    <property type="match status" value="1"/>
</dbReference>
<evidence type="ECO:0000259" key="3">
    <source>
        <dbReference type="Pfam" id="PF22796"/>
    </source>
</evidence>
<proteinExistence type="predicted"/>
<dbReference type="GO" id="GO:0005199">
    <property type="term" value="F:structural constituent of cell wall"/>
    <property type="evidence" value="ECO:0007669"/>
    <property type="project" value="InterPro"/>
</dbReference>
<dbReference type="SMR" id="B1H0V4"/>
<feature type="domain" description="S-layer protein C-terminal" evidence="2">
    <location>
        <begin position="309"/>
        <end position="373"/>
    </location>
</feature>
<sequence>MKKNLRIVSAAAAALLAVAPVAASAVSTVSAAPVTNVTHLGNVTLPASGSTVNVKPNISLNTKAGSVSGAISVSFSATVDGTTANANFGVNASNPSKIQLFKGSQEITDLNQVTEANAGDVYKVSMTNVGLNFGSQNANKKVTLNFGSGWAARTEQDAMSHSLEVKLDKNGVVNLYQVVMDVTAKDFANPAVVTWHNGTTGAAVTSASIQLYAGADDGKMNVSQVLAAVPVNQTKGNAYYAAQLGSDQSNISYSNNLKDALKAAGVEVDAQGWFVAPQSFTFNLIATSNKNNATATLPVTVNVPNAKVTTVPSQSKTIMHNAYYYDKDAKRVGTDKLTRYNSVTVAMNTTTINGKAYYEVIENGKATGKFINADNIDGTKRTLKHNAYVYKTSKKRANKVTLKKGTEVTTYGGTYTFKNGKQYYKIGNNTDKTYVKASNF</sequence>
<feature type="domain" description="S-layer protein N-terminal" evidence="3">
    <location>
        <begin position="28"/>
        <end position="188"/>
    </location>
</feature>
<evidence type="ECO:0000259" key="2">
    <source>
        <dbReference type="Pfam" id="PF03217"/>
    </source>
</evidence>
<dbReference type="InterPro" id="IPR055006">
    <property type="entry name" value="SlpA_N"/>
</dbReference>
<name>B1H0V4_9LACO</name>
<dbReference type="InterPro" id="IPR055005">
    <property type="entry name" value="SlpA_D2"/>
</dbReference>
<keyword evidence="1" id="KW-0732">Signal</keyword>
<dbReference type="EMBL" id="AY941197">
    <property type="protein sequence ID" value="AAY41916.1"/>
    <property type="molecule type" value="Genomic_DNA"/>
</dbReference>
<accession>B1H0V4</accession>
<organism evidence="5">
    <name type="scientific">Lactobacillus crispatus</name>
    <dbReference type="NCBI Taxonomy" id="47770"/>
    <lineage>
        <taxon>Bacteria</taxon>
        <taxon>Bacillati</taxon>
        <taxon>Bacillota</taxon>
        <taxon>Bacilli</taxon>
        <taxon>Lactobacillales</taxon>
        <taxon>Lactobacillaceae</taxon>
        <taxon>Lactobacillus</taxon>
    </lineage>
</organism>
<feature type="domain" description="S-layer protein" evidence="4">
    <location>
        <begin position="200"/>
        <end position="305"/>
    </location>
</feature>
<evidence type="ECO:0000259" key="4">
    <source>
        <dbReference type="Pfam" id="PF22797"/>
    </source>
</evidence>
<evidence type="ECO:0000313" key="5">
    <source>
        <dbReference type="EMBL" id="AAY41916.1"/>
    </source>
</evidence>
<dbReference type="AlphaFoldDB" id="B1H0V4"/>
<dbReference type="PRINTS" id="PR01729">
    <property type="entry name" value="SURFACELAYER"/>
</dbReference>
<dbReference type="GO" id="GO:0009274">
    <property type="term" value="C:peptidoglycan-based cell wall"/>
    <property type="evidence" value="ECO:0007669"/>
    <property type="project" value="InterPro"/>
</dbReference>
<dbReference type="GO" id="GO:0030115">
    <property type="term" value="C:S-layer"/>
    <property type="evidence" value="ECO:0007669"/>
    <property type="project" value="InterPro"/>
</dbReference>
<protein>
    <submittedName>
        <fullName evidence="5">SlpB</fullName>
    </submittedName>
</protein>
<feature type="signal peptide" evidence="1">
    <location>
        <begin position="1"/>
        <end position="31"/>
    </location>
</feature>